<dbReference type="Proteomes" id="UP000006327">
    <property type="component" value="Unassembled WGS sequence"/>
</dbReference>
<evidence type="ECO:0000313" key="1">
    <source>
        <dbReference type="EMBL" id="GAC21325.1"/>
    </source>
</evidence>
<reference evidence="1 2" key="1">
    <citation type="journal article" date="2017" name="Antonie Van Leeuwenhoek">
        <title>Rhizobium rhizosphaerae sp. nov., a novel species isolated from rice rhizosphere.</title>
        <authorList>
            <person name="Zhao J.J."/>
            <person name="Zhang J."/>
            <person name="Zhang R.J."/>
            <person name="Zhang C.W."/>
            <person name="Yin H.Q."/>
            <person name="Zhang X.X."/>
        </authorList>
    </citation>
    <scope>NUCLEOTIDE SEQUENCE [LARGE SCALE GENOMIC DNA]</scope>
    <source>
        <strain evidence="1 2">BSs20135</strain>
    </source>
</reference>
<dbReference type="AlphaFoldDB" id="K6ZD58"/>
<gene>
    <name evidence="1" type="ORF">GARC_4383</name>
</gene>
<evidence type="ECO:0000313" key="2">
    <source>
        <dbReference type="Proteomes" id="UP000006327"/>
    </source>
</evidence>
<accession>K6ZD58</accession>
<protein>
    <submittedName>
        <fullName evidence="1">Uncharacterized protein</fullName>
    </submittedName>
</protein>
<proteinExistence type="predicted"/>
<keyword evidence="2" id="KW-1185">Reference proteome</keyword>
<organism evidence="1 2">
    <name type="scientific">Paraglaciecola arctica BSs20135</name>
    <dbReference type="NCBI Taxonomy" id="493475"/>
    <lineage>
        <taxon>Bacteria</taxon>
        <taxon>Pseudomonadati</taxon>
        <taxon>Pseudomonadota</taxon>
        <taxon>Gammaproteobacteria</taxon>
        <taxon>Alteromonadales</taxon>
        <taxon>Alteromonadaceae</taxon>
        <taxon>Paraglaciecola</taxon>
    </lineage>
</organism>
<dbReference type="STRING" id="493475.GARC_4383"/>
<name>K6ZD58_9ALTE</name>
<dbReference type="EMBL" id="BAEO01000062">
    <property type="protein sequence ID" value="GAC21325.1"/>
    <property type="molecule type" value="Genomic_DNA"/>
</dbReference>
<sequence>MGGVIGIIALYFFTPISDYLEIDRITELASDVPDNASLLYS</sequence>
<comment type="caution">
    <text evidence="1">The sequence shown here is derived from an EMBL/GenBank/DDBJ whole genome shotgun (WGS) entry which is preliminary data.</text>
</comment>